<dbReference type="EMBL" id="KQ460211">
    <property type="protein sequence ID" value="KPJ16574.1"/>
    <property type="molecule type" value="Genomic_DNA"/>
</dbReference>
<dbReference type="InterPro" id="IPR004117">
    <property type="entry name" value="7tm6_olfct_rcpt"/>
</dbReference>
<evidence type="ECO:0000256" key="1">
    <source>
        <dbReference type="ARBA" id="ARBA00004651"/>
    </source>
</evidence>
<evidence type="ECO:0000256" key="3">
    <source>
        <dbReference type="ARBA" id="ARBA00022606"/>
    </source>
</evidence>
<keyword evidence="3 10" id="KW-0716">Sensory transduction</keyword>
<reference evidence="11 12" key="1">
    <citation type="journal article" date="2015" name="Nat. Commun.">
        <title>Outbred genome sequencing and CRISPR/Cas9 gene editing in butterflies.</title>
        <authorList>
            <person name="Li X."/>
            <person name="Fan D."/>
            <person name="Zhang W."/>
            <person name="Liu G."/>
            <person name="Zhang L."/>
            <person name="Zhao L."/>
            <person name="Fang X."/>
            <person name="Chen L."/>
            <person name="Dong Y."/>
            <person name="Chen Y."/>
            <person name="Ding Y."/>
            <person name="Zhao R."/>
            <person name="Feng M."/>
            <person name="Zhu Y."/>
            <person name="Feng Y."/>
            <person name="Jiang X."/>
            <person name="Zhu D."/>
            <person name="Xiang H."/>
            <person name="Feng X."/>
            <person name="Li S."/>
            <person name="Wang J."/>
            <person name="Zhang G."/>
            <person name="Kronforst M.R."/>
            <person name="Wang W."/>
        </authorList>
    </citation>
    <scope>NUCLEOTIDE SEQUENCE [LARGE SCALE GENOMIC DNA]</scope>
    <source>
        <strain evidence="11">Ya'a_city_454_Pm</strain>
        <tissue evidence="11">Whole body</tissue>
    </source>
</reference>
<keyword evidence="4 10" id="KW-0812">Transmembrane</keyword>
<feature type="transmembrane region" description="Helical" evidence="10">
    <location>
        <begin position="12"/>
        <end position="30"/>
    </location>
</feature>
<comment type="similarity">
    <text evidence="10">Belongs to the insect chemoreceptor superfamily. Heteromeric odorant receptor channel (TC 1.A.69) family.</text>
</comment>
<dbReference type="PANTHER" id="PTHR21137">
    <property type="entry name" value="ODORANT RECEPTOR"/>
    <property type="match status" value="1"/>
</dbReference>
<evidence type="ECO:0000256" key="10">
    <source>
        <dbReference type="RuleBase" id="RU351113"/>
    </source>
</evidence>
<feature type="transmembrane region" description="Helical" evidence="10">
    <location>
        <begin position="206"/>
        <end position="225"/>
    </location>
</feature>
<organism evidence="11 12">
    <name type="scientific">Papilio machaon</name>
    <name type="common">Old World swallowtail butterfly</name>
    <dbReference type="NCBI Taxonomy" id="76193"/>
    <lineage>
        <taxon>Eukaryota</taxon>
        <taxon>Metazoa</taxon>
        <taxon>Ecdysozoa</taxon>
        <taxon>Arthropoda</taxon>
        <taxon>Hexapoda</taxon>
        <taxon>Insecta</taxon>
        <taxon>Pterygota</taxon>
        <taxon>Neoptera</taxon>
        <taxon>Endopterygota</taxon>
        <taxon>Lepidoptera</taxon>
        <taxon>Glossata</taxon>
        <taxon>Ditrysia</taxon>
        <taxon>Papilionoidea</taxon>
        <taxon>Papilionidae</taxon>
        <taxon>Papilioninae</taxon>
        <taxon>Papilio</taxon>
    </lineage>
</organism>
<dbReference type="GO" id="GO:0005549">
    <property type="term" value="F:odorant binding"/>
    <property type="evidence" value="ECO:0007669"/>
    <property type="project" value="InterPro"/>
</dbReference>
<dbReference type="Proteomes" id="UP000053240">
    <property type="component" value="Unassembled WGS sequence"/>
</dbReference>
<evidence type="ECO:0000256" key="7">
    <source>
        <dbReference type="ARBA" id="ARBA00023136"/>
    </source>
</evidence>
<evidence type="ECO:0000256" key="8">
    <source>
        <dbReference type="ARBA" id="ARBA00023170"/>
    </source>
</evidence>
<dbReference type="Pfam" id="PF02949">
    <property type="entry name" value="7tm_6"/>
    <property type="match status" value="2"/>
</dbReference>
<evidence type="ECO:0000256" key="2">
    <source>
        <dbReference type="ARBA" id="ARBA00022475"/>
    </source>
</evidence>
<gene>
    <name evidence="11" type="ORF">RR48_08165</name>
</gene>
<keyword evidence="12" id="KW-1185">Reference proteome</keyword>
<comment type="subcellular location">
    <subcellularLocation>
        <location evidence="1 10">Cell membrane</location>
        <topology evidence="1 10">Multi-pass membrane protein</topology>
    </subcellularLocation>
</comment>
<keyword evidence="6 10" id="KW-1133">Transmembrane helix</keyword>
<dbReference type="PANTHER" id="PTHR21137:SF35">
    <property type="entry name" value="ODORANT RECEPTOR 19A-RELATED"/>
    <property type="match status" value="1"/>
</dbReference>
<keyword evidence="8 10" id="KW-0675">Receptor</keyword>
<evidence type="ECO:0000256" key="4">
    <source>
        <dbReference type="ARBA" id="ARBA00022692"/>
    </source>
</evidence>
<evidence type="ECO:0000256" key="6">
    <source>
        <dbReference type="ARBA" id="ARBA00022989"/>
    </source>
</evidence>
<keyword evidence="2" id="KW-1003">Cell membrane</keyword>
<evidence type="ECO:0000256" key="9">
    <source>
        <dbReference type="ARBA" id="ARBA00023224"/>
    </source>
</evidence>
<dbReference type="InParanoid" id="A0A194RGK4"/>
<feature type="transmembrane region" description="Helical" evidence="10">
    <location>
        <begin position="64"/>
        <end position="84"/>
    </location>
</feature>
<name>A0A194RGK4_PAPMA</name>
<dbReference type="AlphaFoldDB" id="A0A194RGK4"/>
<evidence type="ECO:0000313" key="12">
    <source>
        <dbReference type="Proteomes" id="UP000053240"/>
    </source>
</evidence>
<evidence type="ECO:0000313" key="11">
    <source>
        <dbReference type="EMBL" id="KPJ16574.1"/>
    </source>
</evidence>
<proteinExistence type="inferred from homology"/>
<keyword evidence="5 10" id="KW-0552">Olfaction</keyword>
<keyword evidence="7 10" id="KW-0472">Membrane</keyword>
<feature type="transmembrane region" description="Helical" evidence="10">
    <location>
        <begin position="37"/>
        <end position="58"/>
    </location>
</feature>
<comment type="caution">
    <text evidence="10">Lacks conserved residue(s) required for the propagation of feature annotation.</text>
</comment>
<accession>A0A194RGK4</accession>
<dbReference type="GO" id="GO:0007165">
    <property type="term" value="P:signal transduction"/>
    <property type="evidence" value="ECO:0007669"/>
    <property type="project" value="UniProtKB-KW"/>
</dbReference>
<dbReference type="GO" id="GO:0004984">
    <property type="term" value="F:olfactory receptor activity"/>
    <property type="evidence" value="ECO:0007669"/>
    <property type="project" value="InterPro"/>
</dbReference>
<dbReference type="GO" id="GO:0005886">
    <property type="term" value="C:plasma membrane"/>
    <property type="evidence" value="ECO:0007669"/>
    <property type="project" value="UniProtKB-SubCell"/>
</dbReference>
<keyword evidence="9 10" id="KW-0807">Transducer</keyword>
<protein>
    <recommendedName>
        <fullName evidence="10">Odorant receptor</fullName>
    </recommendedName>
</protein>
<dbReference type="FunCoup" id="A0A194RGK4">
    <property type="interactions" value="5"/>
</dbReference>
<sequence>MTSLVGTVNSTLRIPLTLFLVLGLWAPNHFQGLQKWLFNIYTFFSYMFLVGIDIAVQLGDLYQVWGNVPLMTATMFLIFTNLALSGKLINIVLRKTQLQTIIAEVKEELDAESSDEGIKCIALLLASALNVSMDTLVTSLICQCRCRLRLLALSLTTLCDNALVENKSHVSCNEEVVMSRLRKCIQRHQAALEFARHLQLYFSAPIFGQFLVSALIICVTAYQLAFESSSLLRFFTMVSCLLDMTLEVFLYCYHGNELLHESENIKEAAYACPWYYCSIPVRRMLLLLITRSYRLARLRAGGFTELSLTSFMGSENIKEAAYACPWYYCSVPVRRMLLLLTTRSYRLARLRAGGFTELSLISFTGVSGYFHLVTIIKASYTFFTVLQQVEE</sequence>
<evidence type="ECO:0000256" key="5">
    <source>
        <dbReference type="ARBA" id="ARBA00022725"/>
    </source>
</evidence>